<dbReference type="InterPro" id="IPR024079">
    <property type="entry name" value="MetalloPept_cat_dom_sf"/>
</dbReference>
<evidence type="ECO:0000313" key="2">
    <source>
        <dbReference type="EMBL" id="MAA11228.1"/>
    </source>
</evidence>
<reference evidence="2" key="1">
    <citation type="journal article" date="2017" name="Parasit. Vectors">
        <title>Sialotranscriptomics of Rhipicephalus zambeziensis reveals intricate expression profiles of secretory proteins and suggests tight temporal transcriptional regulation during blood-feeding.</title>
        <authorList>
            <person name="de Castro M.H."/>
            <person name="de Klerk D."/>
            <person name="Pienaar R."/>
            <person name="Rees D.J.G."/>
            <person name="Mans B.J."/>
        </authorList>
    </citation>
    <scope>NUCLEOTIDE SEQUENCE</scope>
    <source>
        <tissue evidence="2">Salivary glands</tissue>
    </source>
</reference>
<evidence type="ECO:0000256" key="1">
    <source>
        <dbReference type="SAM" id="SignalP"/>
    </source>
</evidence>
<dbReference type="AlphaFoldDB" id="A0A224Y0W8"/>
<dbReference type="Gene3D" id="3.40.390.10">
    <property type="entry name" value="Collagenase (Catalytic Domain)"/>
    <property type="match status" value="1"/>
</dbReference>
<organism evidence="2">
    <name type="scientific">Rhipicephalus zambeziensis</name>
    <dbReference type="NCBI Taxonomy" id="60191"/>
    <lineage>
        <taxon>Eukaryota</taxon>
        <taxon>Metazoa</taxon>
        <taxon>Ecdysozoa</taxon>
        <taxon>Arthropoda</taxon>
        <taxon>Chelicerata</taxon>
        <taxon>Arachnida</taxon>
        <taxon>Acari</taxon>
        <taxon>Parasitiformes</taxon>
        <taxon>Ixodida</taxon>
        <taxon>Ixodoidea</taxon>
        <taxon>Ixodidae</taxon>
        <taxon>Rhipicephalinae</taxon>
        <taxon>Rhipicephalus</taxon>
        <taxon>Rhipicephalus</taxon>
    </lineage>
</organism>
<feature type="chain" id="PRO_5012849997" evidence="1">
    <location>
        <begin position="21"/>
        <end position="263"/>
    </location>
</feature>
<feature type="signal peptide" evidence="1">
    <location>
        <begin position="1"/>
        <end position="20"/>
    </location>
</feature>
<sequence>MKPTVVFFCVCLITAGKTATVEESTAEDENKIEKVFNGKTTKWWDVLPPDNTSEKIGDGVLVYAHIIYDGNYSAIIKQRDKRQSEGDSDLNKEMEKYFEKLFEQVEQYFTNQSINVNFTIRAVSEMKNLSAFIGKWFDERETLKKVKAYGKSLGESNNTIFYFYTWTTYPFAAPILATGWSHSTLDVETSGTFCSAETSAAVMRHHHGSLNYWATVKSTAVIFGSKHFASFSPEDRRNMNKTFLRCPVEVGKEPTDIPDIPSC</sequence>
<keyword evidence="1" id="KW-0732">Signal</keyword>
<name>A0A224Y0W8_9ACAR</name>
<dbReference type="GO" id="GO:0008237">
    <property type="term" value="F:metallopeptidase activity"/>
    <property type="evidence" value="ECO:0007669"/>
    <property type="project" value="InterPro"/>
</dbReference>
<accession>A0A224Y0W8</accession>
<dbReference type="EMBL" id="GFPF01000082">
    <property type="protein sequence ID" value="MAA11228.1"/>
    <property type="molecule type" value="Transcribed_RNA"/>
</dbReference>
<proteinExistence type="predicted"/>
<protein>
    <submittedName>
        <fullName evidence="2">28 kDa Metastriate family member</fullName>
    </submittedName>
</protein>